<keyword evidence="1" id="KW-0812">Transmembrane</keyword>
<dbReference type="InterPro" id="IPR029787">
    <property type="entry name" value="Nucleotide_cyclase"/>
</dbReference>
<sequence>MAEKRWQQRLKGWDGPFTASVPDSARDAVLDTQYRRFHQALPLLCLLIMANTVAMALAVMGDLPLWQQVTPPALIFLACALSLLRWRGVPIATDAGVQARSLKRVAHVATASGLVAGLWAVNAFTETEIYYCMVAPVFIGIGALVAATTLLSVPRAAIGAMGAAVLPILAKMALYDNLGVRAMAVMMAIVTVMQANLVLGKFRETVAMLVSQRDLARLAGTDALTGLDNRLSFMRAIEERVERGAAFSVLLADLDGFKQCNDQHGHQAGDVLLTSLGGRLRALMPDAVSIARLGGDEFALLHDAETDVDALHRRMPGIRQAIAAPVGWQGRSLSVGSSFGIATFPQDGAEAAAVLHVADTRLYADKRQRKGLRFVGPQRQIA</sequence>
<reference evidence="3 4" key="1">
    <citation type="submission" date="2014-03" db="EMBL/GenBank/DDBJ databases">
        <title>Genome sequence of Sphingobium yanoikuyae B1.</title>
        <authorList>
            <person name="Gan H.M."/>
            <person name="Gan H.Y."/>
            <person name="Savka M.A."/>
        </authorList>
    </citation>
    <scope>NUCLEOTIDE SEQUENCE [LARGE SCALE GENOMIC DNA]</scope>
    <source>
        <strain evidence="3 4">B1</strain>
    </source>
</reference>
<dbReference type="InterPro" id="IPR052155">
    <property type="entry name" value="Biofilm_reg_signaling"/>
</dbReference>
<evidence type="ECO:0000259" key="2">
    <source>
        <dbReference type="PROSITE" id="PS50887"/>
    </source>
</evidence>
<dbReference type="PROSITE" id="PS50887">
    <property type="entry name" value="GGDEF"/>
    <property type="match status" value="1"/>
</dbReference>
<accession>A0A084ERW1</accession>
<organism evidence="3 4">
    <name type="scientific">Sphingobium yanoikuyae</name>
    <name type="common">Sphingomonas yanoikuyae</name>
    <dbReference type="NCBI Taxonomy" id="13690"/>
    <lineage>
        <taxon>Bacteria</taxon>
        <taxon>Pseudomonadati</taxon>
        <taxon>Pseudomonadota</taxon>
        <taxon>Alphaproteobacteria</taxon>
        <taxon>Sphingomonadales</taxon>
        <taxon>Sphingomonadaceae</taxon>
        <taxon>Sphingobium</taxon>
    </lineage>
</organism>
<feature type="transmembrane region" description="Helical" evidence="1">
    <location>
        <begin position="128"/>
        <end position="151"/>
    </location>
</feature>
<dbReference type="EMBL" id="JGVR01000003">
    <property type="protein sequence ID" value="KEZ20703.1"/>
    <property type="molecule type" value="Genomic_DNA"/>
</dbReference>
<keyword evidence="1" id="KW-0472">Membrane</keyword>
<comment type="caution">
    <text evidence="3">The sequence shown here is derived from an EMBL/GenBank/DDBJ whole genome shotgun (WGS) entry which is preliminary data.</text>
</comment>
<gene>
    <name evidence="3" type="ORF">CP98_00743</name>
</gene>
<feature type="domain" description="GGDEF" evidence="2">
    <location>
        <begin position="245"/>
        <end position="377"/>
    </location>
</feature>
<dbReference type="NCBIfam" id="TIGR00254">
    <property type="entry name" value="GGDEF"/>
    <property type="match status" value="1"/>
</dbReference>
<keyword evidence="1" id="KW-1133">Transmembrane helix</keyword>
<dbReference type="PATRIC" id="fig|13690.10.peg.771"/>
<name>A0A084ERW1_SPHYA</name>
<dbReference type="PANTHER" id="PTHR44757">
    <property type="entry name" value="DIGUANYLATE CYCLASE DGCP"/>
    <property type="match status" value="1"/>
</dbReference>
<protein>
    <submittedName>
        <fullName evidence="3">Diguanylate cyclase (GGDEF) domain-containing protein</fullName>
    </submittedName>
</protein>
<evidence type="ECO:0000256" key="1">
    <source>
        <dbReference type="SAM" id="Phobius"/>
    </source>
</evidence>
<dbReference type="STRING" id="13690.AX777_01640"/>
<dbReference type="InterPro" id="IPR043128">
    <property type="entry name" value="Rev_trsase/Diguanyl_cyclase"/>
</dbReference>
<dbReference type="Proteomes" id="UP000028534">
    <property type="component" value="Unassembled WGS sequence"/>
</dbReference>
<dbReference type="SMART" id="SM00267">
    <property type="entry name" value="GGDEF"/>
    <property type="match status" value="1"/>
</dbReference>
<evidence type="ECO:0000313" key="4">
    <source>
        <dbReference type="Proteomes" id="UP000028534"/>
    </source>
</evidence>
<feature type="transmembrane region" description="Helical" evidence="1">
    <location>
        <begin position="40"/>
        <end position="59"/>
    </location>
</feature>
<dbReference type="PANTHER" id="PTHR44757:SF2">
    <property type="entry name" value="BIOFILM ARCHITECTURE MAINTENANCE PROTEIN MBAA"/>
    <property type="match status" value="1"/>
</dbReference>
<feature type="transmembrane region" description="Helical" evidence="1">
    <location>
        <begin position="180"/>
        <end position="199"/>
    </location>
</feature>
<dbReference type="InterPro" id="IPR000160">
    <property type="entry name" value="GGDEF_dom"/>
</dbReference>
<dbReference type="AlphaFoldDB" id="A0A084ERW1"/>
<dbReference type="Gene3D" id="3.30.70.270">
    <property type="match status" value="1"/>
</dbReference>
<dbReference type="RefSeq" id="WP_037517120.1">
    <property type="nucleotide sequence ID" value="NZ_JGVR01000003.1"/>
</dbReference>
<dbReference type="SUPFAM" id="SSF55073">
    <property type="entry name" value="Nucleotide cyclase"/>
    <property type="match status" value="1"/>
</dbReference>
<feature type="transmembrane region" description="Helical" evidence="1">
    <location>
        <begin position="65"/>
        <end position="84"/>
    </location>
</feature>
<proteinExistence type="predicted"/>
<evidence type="ECO:0000313" key="3">
    <source>
        <dbReference type="EMBL" id="KEZ20703.1"/>
    </source>
</evidence>
<dbReference type="Pfam" id="PF00990">
    <property type="entry name" value="GGDEF"/>
    <property type="match status" value="1"/>
</dbReference>
<dbReference type="CDD" id="cd01949">
    <property type="entry name" value="GGDEF"/>
    <property type="match status" value="1"/>
</dbReference>
<feature type="transmembrane region" description="Helical" evidence="1">
    <location>
        <begin position="105"/>
        <end position="122"/>
    </location>
</feature>
<dbReference type="eggNOG" id="COG5001">
    <property type="taxonomic scope" value="Bacteria"/>
</dbReference>